<protein>
    <recommendedName>
        <fullName evidence="1">F-box domain-containing protein</fullName>
    </recommendedName>
</protein>
<organism evidence="2 3">
    <name type="scientific">Digitaria exilis</name>
    <dbReference type="NCBI Taxonomy" id="1010633"/>
    <lineage>
        <taxon>Eukaryota</taxon>
        <taxon>Viridiplantae</taxon>
        <taxon>Streptophyta</taxon>
        <taxon>Embryophyta</taxon>
        <taxon>Tracheophyta</taxon>
        <taxon>Spermatophyta</taxon>
        <taxon>Magnoliopsida</taxon>
        <taxon>Liliopsida</taxon>
        <taxon>Poales</taxon>
        <taxon>Poaceae</taxon>
        <taxon>PACMAD clade</taxon>
        <taxon>Panicoideae</taxon>
        <taxon>Panicodae</taxon>
        <taxon>Paniceae</taxon>
        <taxon>Anthephorinae</taxon>
        <taxon>Digitaria</taxon>
    </lineage>
</organism>
<dbReference type="Proteomes" id="UP000636709">
    <property type="component" value="Unassembled WGS sequence"/>
</dbReference>
<name>A0A835KN72_9POAL</name>
<reference evidence="2" key="1">
    <citation type="submission" date="2020-07" db="EMBL/GenBank/DDBJ databases">
        <title>Genome sequence and genetic diversity analysis of an under-domesticated orphan crop, white fonio (Digitaria exilis).</title>
        <authorList>
            <person name="Bennetzen J.L."/>
            <person name="Chen S."/>
            <person name="Ma X."/>
            <person name="Wang X."/>
            <person name="Yssel A.E.J."/>
            <person name="Chaluvadi S.R."/>
            <person name="Johnson M."/>
            <person name="Gangashetty P."/>
            <person name="Hamidou F."/>
            <person name="Sanogo M.D."/>
            <person name="Zwaenepoel A."/>
            <person name="Wallace J."/>
            <person name="Van De Peer Y."/>
            <person name="Van Deynze A."/>
        </authorList>
    </citation>
    <scope>NUCLEOTIDE SEQUENCE</scope>
    <source>
        <tissue evidence="2">Leaves</tissue>
    </source>
</reference>
<dbReference type="Pfam" id="PF00646">
    <property type="entry name" value="F-box"/>
    <property type="match status" value="1"/>
</dbReference>
<dbReference type="EMBL" id="JACEFO010000755">
    <property type="protein sequence ID" value="KAF8757511.1"/>
    <property type="molecule type" value="Genomic_DNA"/>
</dbReference>
<proteinExistence type="predicted"/>
<feature type="domain" description="F-box" evidence="1">
    <location>
        <begin position="15"/>
        <end position="52"/>
    </location>
</feature>
<evidence type="ECO:0000313" key="3">
    <source>
        <dbReference type="Proteomes" id="UP000636709"/>
    </source>
</evidence>
<sequence>MACGRDTPPPRSTSILDVPDDLLELVLLRVHTPICLFRAAATCKPWRRVVSGAGFLDRLRAIHGPHFFLLGHYCVNTVDMEDGHVLTDSHGSLLAFVHDNAYAVVSDPWNRQYQALHFPWVHPGFDAERYFDNCHYYSLGAFLLDDVTNMSGFRACTIKQFLGRVGGSILWSGWDGNLLVLDESSGEFSIFRLPPAMAPGVDVMNNGVVYPLYETRVVGGGATGGVRMVSVVGGGEQLEVLTWTHGVSECTVERRVGLCQLANIGASLGLSWLFLDNATASTDLVLGAILSDTSTMKVFSLDVETMKLHRMKKSMALRAQKVFPYELPWPQTISACCDVTIFSNVVKGAR</sequence>
<evidence type="ECO:0000313" key="2">
    <source>
        <dbReference type="EMBL" id="KAF8757511.1"/>
    </source>
</evidence>
<evidence type="ECO:0000259" key="1">
    <source>
        <dbReference type="Pfam" id="PF00646"/>
    </source>
</evidence>
<dbReference type="PANTHER" id="PTHR33207">
    <property type="entry name" value="F-BOX DOMAIN CONTAINING PROTEIN-RELATED"/>
    <property type="match status" value="1"/>
</dbReference>
<dbReference type="SUPFAM" id="SSF81383">
    <property type="entry name" value="F-box domain"/>
    <property type="match status" value="1"/>
</dbReference>
<keyword evidence="3" id="KW-1185">Reference proteome</keyword>
<dbReference type="InterPro" id="IPR001810">
    <property type="entry name" value="F-box_dom"/>
</dbReference>
<gene>
    <name evidence="2" type="ORF">HU200_010815</name>
</gene>
<dbReference type="InterPro" id="IPR036047">
    <property type="entry name" value="F-box-like_dom_sf"/>
</dbReference>
<accession>A0A835KN72</accession>
<comment type="caution">
    <text evidence="2">The sequence shown here is derived from an EMBL/GenBank/DDBJ whole genome shotgun (WGS) entry which is preliminary data.</text>
</comment>
<dbReference type="OrthoDB" id="695793at2759"/>
<dbReference type="AlphaFoldDB" id="A0A835KN72"/>